<comment type="caution">
    <text evidence="1">The sequence shown here is derived from an EMBL/GenBank/DDBJ whole genome shotgun (WGS) entry which is preliminary data.</text>
</comment>
<dbReference type="EMBL" id="LGIA01000158">
    <property type="protein sequence ID" value="KOH44635.1"/>
    <property type="molecule type" value="Genomic_DNA"/>
</dbReference>
<name>A0A0L8V854_9BACT</name>
<evidence type="ECO:0000313" key="2">
    <source>
        <dbReference type="Proteomes" id="UP000036958"/>
    </source>
</evidence>
<reference evidence="2" key="1">
    <citation type="submission" date="2015-07" db="EMBL/GenBank/DDBJ databases">
        <title>Genome sequencing of Sunxiuqinia dokdonensis strain SK.</title>
        <authorList>
            <person name="Ahn S."/>
            <person name="Kim B.-C."/>
        </authorList>
    </citation>
    <scope>NUCLEOTIDE SEQUENCE [LARGE SCALE GENOMIC DNA]</scope>
    <source>
        <strain evidence="2">SK</strain>
    </source>
</reference>
<protein>
    <submittedName>
        <fullName evidence="1">Uncharacterized protein</fullName>
    </submittedName>
</protein>
<gene>
    <name evidence="1" type="ORF">NC99_25430</name>
</gene>
<accession>A0A0L8V854</accession>
<proteinExistence type="predicted"/>
<sequence length="49" mass="5526">MSASDLIAGKPVHKSSRLNRIAGFWHRLVVQIKNPKAVIQRMSAKSRKL</sequence>
<organism evidence="1 2">
    <name type="scientific">Sunxiuqinia dokdonensis</name>
    <dbReference type="NCBI Taxonomy" id="1409788"/>
    <lineage>
        <taxon>Bacteria</taxon>
        <taxon>Pseudomonadati</taxon>
        <taxon>Bacteroidota</taxon>
        <taxon>Bacteroidia</taxon>
        <taxon>Marinilabiliales</taxon>
        <taxon>Prolixibacteraceae</taxon>
        <taxon>Sunxiuqinia</taxon>
    </lineage>
</organism>
<keyword evidence="2" id="KW-1185">Reference proteome</keyword>
<evidence type="ECO:0000313" key="1">
    <source>
        <dbReference type="EMBL" id="KOH44635.1"/>
    </source>
</evidence>
<dbReference type="Proteomes" id="UP000036958">
    <property type="component" value="Unassembled WGS sequence"/>
</dbReference>
<dbReference type="AlphaFoldDB" id="A0A0L8V854"/>